<dbReference type="InterPro" id="IPR001584">
    <property type="entry name" value="Integrase_cat-core"/>
</dbReference>
<comment type="caution">
    <text evidence="2">The sequence shown here is derived from an EMBL/GenBank/DDBJ whole genome shotgun (WGS) entry which is preliminary data.</text>
</comment>
<name>A0A6G0NWT8_9STRA</name>
<reference evidence="2 3" key="1">
    <citation type="submission" date="2018-09" db="EMBL/GenBank/DDBJ databases">
        <title>Genomic investigation of the strawberry pathogen Phytophthora fragariae indicates pathogenicity is determined by transcriptional variation in three key races.</title>
        <authorList>
            <person name="Adams T.M."/>
            <person name="Armitage A.D."/>
            <person name="Sobczyk M.K."/>
            <person name="Bates H.J."/>
            <person name="Dunwell J.M."/>
            <person name="Nellist C.F."/>
            <person name="Harrison R.J."/>
        </authorList>
    </citation>
    <scope>NUCLEOTIDE SEQUENCE [LARGE SCALE GENOMIC DNA]</scope>
    <source>
        <strain evidence="2 3">BC-23</strain>
    </source>
</reference>
<dbReference type="InterPro" id="IPR012337">
    <property type="entry name" value="RNaseH-like_sf"/>
</dbReference>
<dbReference type="Gene3D" id="3.30.420.10">
    <property type="entry name" value="Ribonuclease H-like superfamily/Ribonuclease H"/>
    <property type="match status" value="1"/>
</dbReference>
<sequence length="334" mass="37094">MAEGAGGLKYVLLLKDNMSGYVELVACVQATSDEVYQSLLDWFKRFGVVRQWVSDQGAHFRNRVIAELQRALGAHHHFTTAYTLWANGTVEVVNREVLKAVKALLSKRRLRVEDWPRVLPVVQGALNQMPADRLNGMSPLTGFTALPGGAQLASILHPPPRSGDHDALDGMHSEMTAASEKRKRAARERVARRQGVTLPRFTESDFVLAATATGKSGNKLALVQDLIEPYAITIRHAARLQLYREAARGQVEELTEQSIHEEGGHLVETSWEPAEVIKEDVPVLFARFVDEKPDDPDRLHMTEALDALAGRLLTVATALPVPKKRRRKRATPEV</sequence>
<dbReference type="SUPFAM" id="SSF53098">
    <property type="entry name" value="Ribonuclease H-like"/>
    <property type="match status" value="1"/>
</dbReference>
<dbReference type="InterPro" id="IPR050951">
    <property type="entry name" value="Retrovirus_Pol_polyprotein"/>
</dbReference>
<protein>
    <recommendedName>
        <fullName evidence="1">Integrase catalytic domain-containing protein</fullName>
    </recommendedName>
</protein>
<feature type="domain" description="Integrase catalytic" evidence="1">
    <location>
        <begin position="1"/>
        <end position="147"/>
    </location>
</feature>
<dbReference type="PANTHER" id="PTHR37984">
    <property type="entry name" value="PROTEIN CBG26694"/>
    <property type="match status" value="1"/>
</dbReference>
<evidence type="ECO:0000313" key="3">
    <source>
        <dbReference type="Proteomes" id="UP000476176"/>
    </source>
</evidence>
<accession>A0A6G0NWT8</accession>
<dbReference type="PANTHER" id="PTHR37984:SF5">
    <property type="entry name" value="PROTEIN NYNRIN-LIKE"/>
    <property type="match status" value="1"/>
</dbReference>
<dbReference type="InterPro" id="IPR036397">
    <property type="entry name" value="RNaseH_sf"/>
</dbReference>
<gene>
    <name evidence="2" type="ORF">PF004_g11895</name>
</gene>
<proteinExistence type="predicted"/>
<dbReference type="GO" id="GO:0003676">
    <property type="term" value="F:nucleic acid binding"/>
    <property type="evidence" value="ECO:0007669"/>
    <property type="project" value="InterPro"/>
</dbReference>
<dbReference type="PROSITE" id="PS50994">
    <property type="entry name" value="INTEGRASE"/>
    <property type="match status" value="1"/>
</dbReference>
<dbReference type="AlphaFoldDB" id="A0A6G0NWT8"/>
<dbReference type="GO" id="GO:0015074">
    <property type="term" value="P:DNA integration"/>
    <property type="evidence" value="ECO:0007669"/>
    <property type="project" value="InterPro"/>
</dbReference>
<dbReference type="EMBL" id="QXGC01000663">
    <property type="protein sequence ID" value="KAE9225604.1"/>
    <property type="molecule type" value="Genomic_DNA"/>
</dbReference>
<dbReference type="Proteomes" id="UP000476176">
    <property type="component" value="Unassembled WGS sequence"/>
</dbReference>
<evidence type="ECO:0000313" key="2">
    <source>
        <dbReference type="EMBL" id="KAE9225604.1"/>
    </source>
</evidence>
<organism evidence="2 3">
    <name type="scientific">Phytophthora fragariae</name>
    <dbReference type="NCBI Taxonomy" id="53985"/>
    <lineage>
        <taxon>Eukaryota</taxon>
        <taxon>Sar</taxon>
        <taxon>Stramenopiles</taxon>
        <taxon>Oomycota</taxon>
        <taxon>Peronosporomycetes</taxon>
        <taxon>Peronosporales</taxon>
        <taxon>Peronosporaceae</taxon>
        <taxon>Phytophthora</taxon>
    </lineage>
</organism>
<evidence type="ECO:0000259" key="1">
    <source>
        <dbReference type="PROSITE" id="PS50994"/>
    </source>
</evidence>
<dbReference type="Pfam" id="PF00665">
    <property type="entry name" value="rve"/>
    <property type="match status" value="1"/>
</dbReference>